<evidence type="ECO:0000256" key="6">
    <source>
        <dbReference type="SAM" id="MobiDB-lite"/>
    </source>
</evidence>
<proteinExistence type="predicted"/>
<feature type="domain" description="ABC transporter substrate-binding protein PnrA-like" evidence="8">
    <location>
        <begin position="66"/>
        <end position="362"/>
    </location>
</feature>
<keyword evidence="5" id="KW-0449">Lipoprotein</keyword>
<dbReference type="PANTHER" id="PTHR34296">
    <property type="entry name" value="TRANSCRIPTIONAL ACTIVATOR PROTEIN MED"/>
    <property type="match status" value="1"/>
</dbReference>
<sequence>MRHYKRIVSTLLAAGMGLSLLTGCQGSQPTGGSTAAAEKTETSGKSEAASGEGAQEKKSDLVVGMIANAFGTQSYNDDVLAGMELAEKELGVKGIPLEVPEISDSANSLRTLISQGANFIMVPSSEYKDGMLEVAAENPEVKFLYLAEAIDGGGNIMSVAYRENEAAFLGGALSGMMTKTNNVGAVMAVGETLQYRYQFGFTAGVKAVNPECEVQSAFTNSYTDVGQGSEVAKIMYNKGADIIGTYSGACNLGVFNAAKDAGEGTYCLGAANGQFDKMPDKILASVVKPADQAILSILKEYQETGIFDTSEPMSLGLKEGGVKLLFTNNDELLKQIPDDVMSTIADLTAKVESGEIKVPSNEEEFNSFTYQYAK</sequence>
<gene>
    <name evidence="9" type="ORF">DFR60_110147</name>
</gene>
<dbReference type="Gene3D" id="3.40.50.2300">
    <property type="match status" value="2"/>
</dbReference>
<reference evidence="9 10" key="1">
    <citation type="submission" date="2018-05" db="EMBL/GenBank/DDBJ databases">
        <title>Genomic Encyclopedia of Type Strains, Phase IV (KMG-IV): sequencing the most valuable type-strain genomes for metagenomic binning, comparative biology and taxonomic classification.</title>
        <authorList>
            <person name="Goeker M."/>
        </authorList>
    </citation>
    <scope>NUCLEOTIDE SEQUENCE [LARGE SCALE GENOMIC DNA]</scope>
    <source>
        <strain evidence="9 10">DSM 24995</strain>
    </source>
</reference>
<dbReference type="EMBL" id="QJKD01000010">
    <property type="protein sequence ID" value="PXX51441.1"/>
    <property type="molecule type" value="Genomic_DNA"/>
</dbReference>
<evidence type="ECO:0000256" key="4">
    <source>
        <dbReference type="ARBA" id="ARBA00023136"/>
    </source>
</evidence>
<evidence type="ECO:0000256" key="5">
    <source>
        <dbReference type="ARBA" id="ARBA00023288"/>
    </source>
</evidence>
<dbReference type="InterPro" id="IPR003760">
    <property type="entry name" value="PnrA-like"/>
</dbReference>
<feature type="chain" id="PRO_5038677499" evidence="7">
    <location>
        <begin position="25"/>
        <end position="374"/>
    </location>
</feature>
<keyword evidence="4" id="KW-0472">Membrane</keyword>
<dbReference type="PANTHER" id="PTHR34296:SF2">
    <property type="entry name" value="ABC TRANSPORTER GUANOSINE-BINDING PROTEIN NUPN"/>
    <property type="match status" value="1"/>
</dbReference>
<dbReference type="GO" id="GO:0005886">
    <property type="term" value="C:plasma membrane"/>
    <property type="evidence" value="ECO:0007669"/>
    <property type="project" value="UniProtKB-SubCell"/>
</dbReference>
<dbReference type="RefSeq" id="WP_110324273.1">
    <property type="nucleotide sequence ID" value="NZ_QJKD01000010.1"/>
</dbReference>
<name>A0A2V3Y0N2_9FIRM</name>
<keyword evidence="2" id="KW-1003">Cell membrane</keyword>
<dbReference type="GeneID" id="86063008"/>
<evidence type="ECO:0000256" key="7">
    <source>
        <dbReference type="SAM" id="SignalP"/>
    </source>
</evidence>
<organism evidence="9 10">
    <name type="scientific">Hungatella effluvii</name>
    <dbReference type="NCBI Taxonomy" id="1096246"/>
    <lineage>
        <taxon>Bacteria</taxon>
        <taxon>Bacillati</taxon>
        <taxon>Bacillota</taxon>
        <taxon>Clostridia</taxon>
        <taxon>Lachnospirales</taxon>
        <taxon>Lachnospiraceae</taxon>
        <taxon>Hungatella</taxon>
    </lineage>
</organism>
<keyword evidence="10" id="KW-1185">Reference proteome</keyword>
<dbReference type="Pfam" id="PF02608">
    <property type="entry name" value="Bmp"/>
    <property type="match status" value="1"/>
</dbReference>
<accession>A0A2V3Y0N2</accession>
<dbReference type="Proteomes" id="UP000248057">
    <property type="component" value="Unassembled WGS sequence"/>
</dbReference>
<comment type="caution">
    <text evidence="9">The sequence shown here is derived from an EMBL/GenBank/DDBJ whole genome shotgun (WGS) entry which is preliminary data.</text>
</comment>
<evidence type="ECO:0000259" key="8">
    <source>
        <dbReference type="Pfam" id="PF02608"/>
    </source>
</evidence>
<dbReference type="CDD" id="cd06304">
    <property type="entry name" value="PBP1_BmpA_Med_PnrA-like"/>
    <property type="match status" value="1"/>
</dbReference>
<dbReference type="InterPro" id="IPR050957">
    <property type="entry name" value="BMP_lipoprotein"/>
</dbReference>
<protein>
    <submittedName>
        <fullName evidence="9">Basic membrane protein A</fullName>
    </submittedName>
</protein>
<evidence type="ECO:0000313" key="10">
    <source>
        <dbReference type="Proteomes" id="UP000248057"/>
    </source>
</evidence>
<keyword evidence="3 7" id="KW-0732">Signal</keyword>
<feature type="region of interest" description="Disordered" evidence="6">
    <location>
        <begin position="27"/>
        <end position="56"/>
    </location>
</feature>
<dbReference type="AlphaFoldDB" id="A0A2V3Y0N2"/>
<dbReference type="PROSITE" id="PS51257">
    <property type="entry name" value="PROKAR_LIPOPROTEIN"/>
    <property type="match status" value="1"/>
</dbReference>
<evidence type="ECO:0000313" key="9">
    <source>
        <dbReference type="EMBL" id="PXX51441.1"/>
    </source>
</evidence>
<evidence type="ECO:0000256" key="1">
    <source>
        <dbReference type="ARBA" id="ARBA00004236"/>
    </source>
</evidence>
<comment type="subcellular location">
    <subcellularLocation>
        <location evidence="1">Cell membrane</location>
    </subcellularLocation>
</comment>
<evidence type="ECO:0000256" key="2">
    <source>
        <dbReference type="ARBA" id="ARBA00022475"/>
    </source>
</evidence>
<evidence type="ECO:0000256" key="3">
    <source>
        <dbReference type="ARBA" id="ARBA00022729"/>
    </source>
</evidence>
<feature type="signal peptide" evidence="7">
    <location>
        <begin position="1"/>
        <end position="24"/>
    </location>
</feature>